<dbReference type="InterPro" id="IPR027785">
    <property type="entry name" value="UvrD-like_helicase_C"/>
</dbReference>
<feature type="domain" description="UvrD-like helicase C-terminal" evidence="3">
    <location>
        <begin position="410"/>
        <end position="461"/>
    </location>
</feature>
<dbReference type="Proteomes" id="UP000886740">
    <property type="component" value="Unassembled WGS sequence"/>
</dbReference>
<dbReference type="Pfam" id="PF13538">
    <property type="entry name" value="UvrD_C_2"/>
    <property type="match status" value="1"/>
</dbReference>
<evidence type="ECO:0000313" key="5">
    <source>
        <dbReference type="Proteomes" id="UP000886740"/>
    </source>
</evidence>
<proteinExistence type="predicted"/>
<evidence type="ECO:0000256" key="2">
    <source>
        <dbReference type="ARBA" id="ARBA00022840"/>
    </source>
</evidence>
<dbReference type="InterPro" id="IPR050534">
    <property type="entry name" value="Coronavir_polyprotein_1ab"/>
</dbReference>
<name>A0A9D1X8U5_9BACT</name>
<evidence type="ECO:0000256" key="1">
    <source>
        <dbReference type="ARBA" id="ARBA00022741"/>
    </source>
</evidence>
<dbReference type="GO" id="GO:0003678">
    <property type="term" value="F:DNA helicase activity"/>
    <property type="evidence" value="ECO:0007669"/>
    <property type="project" value="UniProtKB-ARBA"/>
</dbReference>
<dbReference type="EMBL" id="DXEL01000046">
    <property type="protein sequence ID" value="HIX74647.1"/>
    <property type="molecule type" value="Genomic_DNA"/>
</dbReference>
<sequence>MINNYIFLKICQNFPHNPTEEQASAIQILADFVFSDKLDELLLVTGYAGTGKTSLVGALVKTLKELQQKCLLLAPTGRAAKVFAGYADEKAFTIHKKIYRQKAFSNDTSNFVAADNLHKDTIFIVDEASMIANDGFGGFGSGRLLDDLVHFVYSGVNCRLLLIGDTAQLPPVTQEESPALNPDLLRGYGLEVRQARLTQVVRQESDSGILFNATRIRDALREGEIYLYPRLRLDGFPDVIPTRGDELIEALSTAYSRDGVDETIVITRSNKRANIYNNGIRGRVLFQEEEIATGDRLMVARNNYYWNDKRENLDFIANGEILRVRRVRRVQELYGFRFADILADLPDHDLELEMKILLDTLQSESPALPKERNDLLFNTILEDYADVPTKVGKYKKMKEDPFYNAAQVKYAYAITCHKAQGGQWMNVFLDIGYVTEEMMGEDFYRWLYTAITRATHRLYLVNLPEAFRE</sequence>
<dbReference type="SUPFAM" id="SSF52540">
    <property type="entry name" value="P-loop containing nucleoside triphosphate hydrolases"/>
    <property type="match status" value="1"/>
</dbReference>
<dbReference type="CDD" id="cd18809">
    <property type="entry name" value="SF1_C_RecD"/>
    <property type="match status" value="1"/>
</dbReference>
<accession>A0A9D1X8U5</accession>
<organism evidence="4 5">
    <name type="scientific">Candidatus Parabacteroides intestinipullorum</name>
    <dbReference type="NCBI Taxonomy" id="2838723"/>
    <lineage>
        <taxon>Bacteria</taxon>
        <taxon>Pseudomonadati</taxon>
        <taxon>Bacteroidota</taxon>
        <taxon>Bacteroidia</taxon>
        <taxon>Bacteroidales</taxon>
        <taxon>Tannerellaceae</taxon>
        <taxon>Parabacteroides</taxon>
    </lineage>
</organism>
<keyword evidence="2" id="KW-0067">ATP-binding</keyword>
<evidence type="ECO:0000259" key="3">
    <source>
        <dbReference type="Pfam" id="PF13538"/>
    </source>
</evidence>
<dbReference type="InterPro" id="IPR027417">
    <property type="entry name" value="P-loop_NTPase"/>
</dbReference>
<keyword evidence="1" id="KW-0547">Nucleotide-binding</keyword>
<dbReference type="PANTHER" id="PTHR43788:SF6">
    <property type="entry name" value="DNA HELICASE B"/>
    <property type="match status" value="1"/>
</dbReference>
<evidence type="ECO:0000313" key="4">
    <source>
        <dbReference type="EMBL" id="HIX74647.1"/>
    </source>
</evidence>
<protein>
    <submittedName>
        <fullName evidence="4">AAA family ATPase</fullName>
    </submittedName>
</protein>
<dbReference type="AlphaFoldDB" id="A0A9D1X8U5"/>
<dbReference type="Pfam" id="PF13604">
    <property type="entry name" value="AAA_30"/>
    <property type="match status" value="1"/>
</dbReference>
<dbReference type="PANTHER" id="PTHR43788">
    <property type="entry name" value="DNA2/NAM7 HELICASE FAMILY MEMBER"/>
    <property type="match status" value="1"/>
</dbReference>
<dbReference type="GO" id="GO:0005524">
    <property type="term" value="F:ATP binding"/>
    <property type="evidence" value="ECO:0007669"/>
    <property type="project" value="UniProtKB-KW"/>
</dbReference>
<dbReference type="Gene3D" id="3.40.50.300">
    <property type="entry name" value="P-loop containing nucleotide triphosphate hydrolases"/>
    <property type="match status" value="2"/>
</dbReference>
<reference evidence="4" key="1">
    <citation type="journal article" date="2021" name="PeerJ">
        <title>Extensive microbial diversity within the chicken gut microbiome revealed by metagenomics and culture.</title>
        <authorList>
            <person name="Gilroy R."/>
            <person name="Ravi A."/>
            <person name="Getino M."/>
            <person name="Pursley I."/>
            <person name="Horton D.L."/>
            <person name="Alikhan N.F."/>
            <person name="Baker D."/>
            <person name="Gharbi K."/>
            <person name="Hall N."/>
            <person name="Watson M."/>
            <person name="Adriaenssens E.M."/>
            <person name="Foster-Nyarko E."/>
            <person name="Jarju S."/>
            <person name="Secka A."/>
            <person name="Antonio M."/>
            <person name="Oren A."/>
            <person name="Chaudhuri R.R."/>
            <person name="La Ragione R."/>
            <person name="Hildebrand F."/>
            <person name="Pallen M.J."/>
        </authorList>
    </citation>
    <scope>NUCLEOTIDE SEQUENCE</scope>
    <source>
        <strain evidence="4">ChiGjej6B6-14162</strain>
    </source>
</reference>
<gene>
    <name evidence="4" type="ORF">H9977_06410</name>
</gene>
<reference evidence="4" key="2">
    <citation type="submission" date="2021-04" db="EMBL/GenBank/DDBJ databases">
        <authorList>
            <person name="Gilroy R."/>
        </authorList>
    </citation>
    <scope>NUCLEOTIDE SEQUENCE</scope>
    <source>
        <strain evidence="4">ChiGjej6B6-14162</strain>
    </source>
</reference>
<comment type="caution">
    <text evidence="4">The sequence shown here is derived from an EMBL/GenBank/DDBJ whole genome shotgun (WGS) entry which is preliminary data.</text>
</comment>
<dbReference type="CDD" id="cd17933">
    <property type="entry name" value="DEXSc_RecD-like"/>
    <property type="match status" value="1"/>
</dbReference>